<evidence type="ECO:0000256" key="2">
    <source>
        <dbReference type="ARBA" id="ARBA00022801"/>
    </source>
</evidence>
<evidence type="ECO:0000256" key="6">
    <source>
        <dbReference type="SAM" id="MobiDB-lite"/>
    </source>
</evidence>
<dbReference type="Gene3D" id="2.60.40.10">
    <property type="entry name" value="Immunoglobulins"/>
    <property type="match status" value="3"/>
</dbReference>
<feature type="region of interest" description="Disordered" evidence="6">
    <location>
        <begin position="898"/>
        <end position="929"/>
    </location>
</feature>
<comment type="similarity">
    <text evidence="1">Belongs to the glycosyl hydrolase 2 family.</text>
</comment>
<evidence type="ECO:0000256" key="1">
    <source>
        <dbReference type="ARBA" id="ARBA00007401"/>
    </source>
</evidence>
<dbReference type="Gene3D" id="2.60.120.260">
    <property type="entry name" value="Galactose-binding domain-like"/>
    <property type="match status" value="1"/>
</dbReference>
<feature type="domain" description="Exo-beta-D-glucosaminidase Ig-fold" evidence="10">
    <location>
        <begin position="776"/>
        <end position="862"/>
    </location>
</feature>
<feature type="domain" description="Mannosidase Ig/CBM-like" evidence="9">
    <location>
        <begin position="684"/>
        <end position="764"/>
    </location>
</feature>
<keyword evidence="3" id="KW-0119">Carbohydrate metabolism</keyword>
<dbReference type="InterPro" id="IPR041447">
    <property type="entry name" value="Mannosidase_ig"/>
</dbReference>
<gene>
    <name evidence="12" type="ORF">SUNI508_01556</name>
</gene>
<evidence type="ECO:0000313" key="12">
    <source>
        <dbReference type="EMBL" id="KAK9417799.1"/>
    </source>
</evidence>
<keyword evidence="2 12" id="KW-0378">Hydrolase</keyword>
<dbReference type="PANTHER" id="PTHR43536">
    <property type="entry name" value="MANNOSYLGLYCOPROTEIN ENDO-BETA-MANNOSIDASE"/>
    <property type="match status" value="1"/>
</dbReference>
<dbReference type="PANTHER" id="PTHR43536:SF1">
    <property type="entry name" value="MANNOSYLGLYCOPROTEIN ENDO-BETA-MANNOSIDASE"/>
    <property type="match status" value="1"/>
</dbReference>
<keyword evidence="7" id="KW-0732">Signal</keyword>
<dbReference type="EMBL" id="JARVKF010000396">
    <property type="protein sequence ID" value="KAK9417799.1"/>
    <property type="molecule type" value="Genomic_DNA"/>
</dbReference>
<dbReference type="SUPFAM" id="SSF49303">
    <property type="entry name" value="beta-Galactosidase/glucuronidase domain"/>
    <property type="match status" value="3"/>
</dbReference>
<evidence type="ECO:0000259" key="9">
    <source>
        <dbReference type="Pfam" id="PF17786"/>
    </source>
</evidence>
<evidence type="ECO:0000259" key="11">
    <source>
        <dbReference type="Pfam" id="PF22666"/>
    </source>
</evidence>
<dbReference type="Gene3D" id="3.20.20.80">
    <property type="entry name" value="Glycosidases"/>
    <property type="match status" value="1"/>
</dbReference>
<dbReference type="InterPro" id="IPR008979">
    <property type="entry name" value="Galactose-bd-like_sf"/>
</dbReference>
<dbReference type="Pfam" id="PF22666">
    <property type="entry name" value="Glyco_hydro_2_N2"/>
    <property type="match status" value="1"/>
</dbReference>
<evidence type="ECO:0000259" key="10">
    <source>
        <dbReference type="Pfam" id="PF18368"/>
    </source>
</evidence>
<dbReference type="Pfam" id="PF17786">
    <property type="entry name" value="Mannosidase_ig"/>
    <property type="match status" value="1"/>
</dbReference>
<evidence type="ECO:0000256" key="5">
    <source>
        <dbReference type="ARBA" id="ARBA00023326"/>
    </source>
</evidence>
<feature type="domain" description="Glycoside hydrolase family 2 immunoglobulin-like beta-sandwich" evidence="8">
    <location>
        <begin position="219"/>
        <end position="327"/>
    </location>
</feature>
<dbReference type="InterPro" id="IPR017853">
    <property type="entry name" value="GH"/>
</dbReference>
<dbReference type="Pfam" id="PF00703">
    <property type="entry name" value="Glyco_hydro_2"/>
    <property type="match status" value="1"/>
</dbReference>
<evidence type="ECO:0000256" key="4">
    <source>
        <dbReference type="ARBA" id="ARBA00023295"/>
    </source>
</evidence>
<evidence type="ECO:0000313" key="13">
    <source>
        <dbReference type="Proteomes" id="UP001408356"/>
    </source>
</evidence>
<proteinExistence type="inferred from homology"/>
<dbReference type="InterPro" id="IPR013783">
    <property type="entry name" value="Ig-like_fold"/>
</dbReference>
<dbReference type="SUPFAM" id="SSF51445">
    <property type="entry name" value="(Trans)glycosidases"/>
    <property type="match status" value="1"/>
</dbReference>
<dbReference type="InterPro" id="IPR006102">
    <property type="entry name" value="Ig-like_GH2"/>
</dbReference>
<keyword evidence="5" id="KW-0624">Polysaccharide degradation</keyword>
<dbReference type="Pfam" id="PF18368">
    <property type="entry name" value="Ig_GlcNase"/>
    <property type="match status" value="1"/>
</dbReference>
<dbReference type="GO" id="GO:0016787">
    <property type="term" value="F:hydrolase activity"/>
    <property type="evidence" value="ECO:0007669"/>
    <property type="project" value="UniProtKB-KW"/>
</dbReference>
<dbReference type="InterPro" id="IPR043534">
    <property type="entry name" value="EBDG/EBM"/>
</dbReference>
<evidence type="ECO:0000259" key="8">
    <source>
        <dbReference type="Pfam" id="PF00703"/>
    </source>
</evidence>
<dbReference type="InterPro" id="IPR054593">
    <property type="entry name" value="Beta-mannosidase-like_N2"/>
</dbReference>
<sequence length="996" mass="111567">MMQLHTLSGLLLTGSQLVLRAATGYAPVPAQSSLVTNWDIQSVSKVNSDVAALSLSGEDVSSWHHVNASRCTLMGCLLGAGVYDESQLFFSDNLNHVDRVQFSVSWLYRHEFTLDPVKGQHFFIENNGITSKADIYLNGHEIVTNTTQVGAYAGHTYDITEYVSGRNALLIQVYPTDYNYDFALGFVDWNPYPPDNGTGVWRDVFIKQTGPLILGTLRISTDFDLPLGDKGVTVTVTATVRNLETRKITIKARSTISRDGLYDSTQQNQGVEIEPLGSLELDLTTFIKRPAIWWPSACGEQPLYNAHVSVSVDNLVSDSAEKTFGIRKVTSRLNDYNDTIFSINGHPFQVLGGGYSADMFLRWDNAKFTTQAQYMLDLGLNTVRLEGKNEHPELYDIADRLGLMVLPGWECCDKWEAWSYNEDLAVKVEWTESDYNTANASVRHEAAMLQSHPSVLGFLVGSDYWPDDTATPIYVQAFEDFNWQNPIIASASKRGYPEQLGPSGMKMAGPYDWVPPNYWYDINSTEDHLGAAFGFGSELGAGVGTPELSSLKKFLTTQDMDDLWKEPEKGLFHMSTNVSSFYDRKIYNEALWNKLGAPTSLDDYLMKSQILDYEATRAQFEGYSAYWNAEQPATGLIYWMLNNAWPSLHWNLFDYYLHPAGSYFGAKVGSRLEHVAYDYVHKTVHLINHSLDRRGARTVAIEAIDLNGKVIAGTTVNVQTQPNTSKSIHKLPDLAFNTDVVFLRLVLSDERGGMLSRNVYWLTKTVDTLDWENSDWFYTPVTNFTDLTALDKLGTAKIELSATKLHDEGRTQVVVENYSEVPAFFIILNLVDDAGEDVLPVFWSDNYITLWPHEKIMLESPTSDSPSEQTHHDFQARHTFFYYDQTEYGSQWRPRNSVLSQIHGPPARAERSDLAPGAPGAARSQRPGVCVPGAKTGATRPRASQTGPVTGVLRVAADSQGMWLHLGVQGRRRSKRYWALVQSQERQFGSDFMGPG</sequence>
<dbReference type="SUPFAM" id="SSF49785">
    <property type="entry name" value="Galactose-binding domain-like"/>
    <property type="match status" value="1"/>
</dbReference>
<comment type="caution">
    <text evidence="12">The sequence shown here is derived from an EMBL/GenBank/DDBJ whole genome shotgun (WGS) entry which is preliminary data.</text>
</comment>
<feature type="chain" id="PRO_5045398449" evidence="7">
    <location>
        <begin position="21"/>
        <end position="996"/>
    </location>
</feature>
<evidence type="ECO:0000256" key="3">
    <source>
        <dbReference type="ARBA" id="ARBA00023277"/>
    </source>
</evidence>
<organism evidence="12 13">
    <name type="scientific">Seiridium unicorne</name>
    <dbReference type="NCBI Taxonomy" id="138068"/>
    <lineage>
        <taxon>Eukaryota</taxon>
        <taxon>Fungi</taxon>
        <taxon>Dikarya</taxon>
        <taxon>Ascomycota</taxon>
        <taxon>Pezizomycotina</taxon>
        <taxon>Sordariomycetes</taxon>
        <taxon>Xylariomycetidae</taxon>
        <taxon>Amphisphaeriales</taxon>
        <taxon>Sporocadaceae</taxon>
        <taxon>Seiridium</taxon>
    </lineage>
</organism>
<feature type="signal peptide" evidence="7">
    <location>
        <begin position="1"/>
        <end position="20"/>
    </location>
</feature>
<keyword evidence="13" id="KW-1185">Reference proteome</keyword>
<dbReference type="InterPro" id="IPR036156">
    <property type="entry name" value="Beta-gal/glucu_dom_sf"/>
</dbReference>
<dbReference type="InterPro" id="IPR041351">
    <property type="entry name" value="Ig_GlcNase"/>
</dbReference>
<keyword evidence="4" id="KW-0326">Glycosidase</keyword>
<dbReference type="Proteomes" id="UP001408356">
    <property type="component" value="Unassembled WGS sequence"/>
</dbReference>
<accession>A0ABR2UT26</accession>
<protein>
    <submittedName>
        <fullName evidence="12">Family 2 glycoside hydrolase</fullName>
    </submittedName>
</protein>
<name>A0ABR2UT26_9PEZI</name>
<reference evidence="12 13" key="1">
    <citation type="journal article" date="2024" name="J. Plant Pathol.">
        <title>Sequence and assembly of the genome of Seiridium unicorne, isolate CBS 538.82, causal agent of cypress canker disease.</title>
        <authorList>
            <person name="Scali E."/>
            <person name="Rocca G.D."/>
            <person name="Danti R."/>
            <person name="Garbelotto M."/>
            <person name="Barberini S."/>
            <person name="Baroncelli R."/>
            <person name="Emiliani G."/>
        </authorList>
    </citation>
    <scope>NUCLEOTIDE SEQUENCE [LARGE SCALE GENOMIC DNA]</scope>
    <source>
        <strain evidence="12 13">BM-138-508</strain>
    </source>
</reference>
<evidence type="ECO:0000256" key="7">
    <source>
        <dbReference type="SAM" id="SignalP"/>
    </source>
</evidence>
<feature type="domain" description="Beta-mannosidase-like galactose-binding" evidence="11">
    <location>
        <begin position="60"/>
        <end position="175"/>
    </location>
</feature>